<dbReference type="InterPro" id="IPR005122">
    <property type="entry name" value="Uracil-DNA_glycosylase-like"/>
</dbReference>
<dbReference type="Gene3D" id="3.40.470.10">
    <property type="entry name" value="Uracil-DNA glycosylase-like domain"/>
    <property type="match status" value="1"/>
</dbReference>
<keyword evidence="2" id="KW-0378">Hydrolase</keyword>
<dbReference type="GO" id="GO:0004844">
    <property type="term" value="F:uracil DNA N-glycosylase activity"/>
    <property type="evidence" value="ECO:0007669"/>
    <property type="project" value="TreeGrafter"/>
</dbReference>
<feature type="domain" description="Uracil-DNA glycosylase-like" evidence="4">
    <location>
        <begin position="6"/>
        <end position="149"/>
    </location>
</feature>
<evidence type="ECO:0000256" key="1">
    <source>
        <dbReference type="ARBA" id="ARBA00022763"/>
    </source>
</evidence>
<keyword evidence="1" id="KW-0227">DNA damage</keyword>
<dbReference type="EMBL" id="UINC01001372">
    <property type="protein sequence ID" value="SUZ78981.1"/>
    <property type="molecule type" value="Genomic_DNA"/>
</dbReference>
<dbReference type="PANTHER" id="PTHR12159">
    <property type="entry name" value="G/T AND G/U MISMATCH-SPECIFIC DNA GLYCOSYLASE"/>
    <property type="match status" value="1"/>
</dbReference>
<dbReference type="GO" id="GO:0006285">
    <property type="term" value="P:base-excision repair, AP site formation"/>
    <property type="evidence" value="ECO:0007669"/>
    <property type="project" value="InterPro"/>
</dbReference>
<organism evidence="5">
    <name type="scientific">marine metagenome</name>
    <dbReference type="NCBI Taxonomy" id="408172"/>
    <lineage>
        <taxon>unclassified sequences</taxon>
        <taxon>metagenomes</taxon>
        <taxon>ecological metagenomes</taxon>
    </lineage>
</organism>
<protein>
    <recommendedName>
        <fullName evidence="4">Uracil-DNA glycosylase-like domain-containing protein</fullName>
    </recommendedName>
</protein>
<dbReference type="GO" id="GO:0008263">
    <property type="term" value="F:pyrimidine-specific mismatch base pair DNA N-glycosylase activity"/>
    <property type="evidence" value="ECO:0007669"/>
    <property type="project" value="TreeGrafter"/>
</dbReference>
<sequence>MRTLPDTVNSKMRLLVVGLNPSFHAADAGYGFAGPGNRFWSAARDAKIVTKERDPLYALQVDRVGMTDLAKRPTSRASELTDLDYRIGLARISRMCDWLSPEVVCVLGITGWRAALGDSKLSLGPQSIRLGGRPVYVLPNPSGLNAHTNHGDLVRRFGELPMSA</sequence>
<keyword evidence="3" id="KW-0234">DNA repair</keyword>
<gene>
    <name evidence="5" type="ORF">METZ01_LOCUS31835</name>
</gene>
<evidence type="ECO:0000259" key="4">
    <source>
        <dbReference type="Pfam" id="PF03167"/>
    </source>
</evidence>
<reference evidence="5" key="1">
    <citation type="submission" date="2018-05" db="EMBL/GenBank/DDBJ databases">
        <authorList>
            <person name="Lanie J.A."/>
            <person name="Ng W.-L."/>
            <person name="Kazmierczak K.M."/>
            <person name="Andrzejewski T.M."/>
            <person name="Davidsen T.M."/>
            <person name="Wayne K.J."/>
            <person name="Tettelin H."/>
            <person name="Glass J.I."/>
            <person name="Rusch D."/>
            <person name="Podicherti R."/>
            <person name="Tsui H.-C.T."/>
            <person name="Winkler M.E."/>
        </authorList>
    </citation>
    <scope>NUCLEOTIDE SEQUENCE</scope>
</reference>
<dbReference type="InterPro" id="IPR015637">
    <property type="entry name" value="MUG/TDG"/>
</dbReference>
<dbReference type="Pfam" id="PF03167">
    <property type="entry name" value="UDG"/>
    <property type="match status" value="1"/>
</dbReference>
<dbReference type="InterPro" id="IPR036895">
    <property type="entry name" value="Uracil-DNA_glycosylase-like_sf"/>
</dbReference>
<evidence type="ECO:0000256" key="2">
    <source>
        <dbReference type="ARBA" id="ARBA00022801"/>
    </source>
</evidence>
<dbReference type="PANTHER" id="PTHR12159:SF9">
    <property type="entry name" value="G_T MISMATCH-SPECIFIC THYMINE DNA GLYCOSYLASE"/>
    <property type="match status" value="1"/>
</dbReference>
<name>A0A381QI35_9ZZZZ</name>
<evidence type="ECO:0000256" key="3">
    <source>
        <dbReference type="ARBA" id="ARBA00023204"/>
    </source>
</evidence>
<proteinExistence type="predicted"/>
<dbReference type="CDD" id="cd10028">
    <property type="entry name" value="UDG-F2_TDG_MUG"/>
    <property type="match status" value="1"/>
</dbReference>
<evidence type="ECO:0000313" key="5">
    <source>
        <dbReference type="EMBL" id="SUZ78981.1"/>
    </source>
</evidence>
<accession>A0A381QI35</accession>
<dbReference type="SUPFAM" id="SSF52141">
    <property type="entry name" value="Uracil-DNA glycosylase-like"/>
    <property type="match status" value="1"/>
</dbReference>
<dbReference type="AlphaFoldDB" id="A0A381QI35"/>